<evidence type="ECO:0000259" key="6">
    <source>
        <dbReference type="SMART" id="SM00895"/>
    </source>
</evidence>
<evidence type="ECO:0000256" key="4">
    <source>
        <dbReference type="ARBA" id="ARBA00023125"/>
    </source>
</evidence>
<evidence type="ECO:0000256" key="5">
    <source>
        <dbReference type="ARBA" id="ARBA00023163"/>
    </source>
</evidence>
<evidence type="ECO:0000256" key="1">
    <source>
        <dbReference type="ARBA" id="ARBA00008898"/>
    </source>
</evidence>
<dbReference type="GO" id="GO:0042602">
    <property type="term" value="F:riboflavin reductase (NADPH) activity"/>
    <property type="evidence" value="ECO:0007669"/>
    <property type="project" value="TreeGrafter"/>
</dbReference>
<evidence type="ECO:0000313" key="9">
    <source>
        <dbReference type="Proteomes" id="UP001212602"/>
    </source>
</evidence>
<dbReference type="GO" id="GO:0010181">
    <property type="term" value="F:FMN binding"/>
    <property type="evidence" value="ECO:0007669"/>
    <property type="project" value="InterPro"/>
</dbReference>
<dbReference type="InterPro" id="IPR050268">
    <property type="entry name" value="NADH-dep_flavin_reductase"/>
</dbReference>
<name>A0AAE3T1A4_9BURK</name>
<dbReference type="Gene3D" id="1.20.120.530">
    <property type="entry name" value="GntR ligand-binding domain-like"/>
    <property type="match status" value="1"/>
</dbReference>
<accession>A0AAE3T1A4</accession>
<comment type="caution">
    <text evidence="8">The sequence shown here is derived from an EMBL/GenBank/DDBJ whole genome shotgun (WGS) entry which is preliminary data.</text>
</comment>
<keyword evidence="5" id="KW-0804">Transcription</keyword>
<keyword evidence="3" id="KW-0805">Transcription regulation</keyword>
<feature type="domain" description="GntR C-terminal" evidence="6">
    <location>
        <begin position="191"/>
        <end position="311"/>
    </location>
</feature>
<keyword evidence="9" id="KW-1185">Reference proteome</keyword>
<dbReference type="InterPro" id="IPR008920">
    <property type="entry name" value="TF_FadR/GntR_C"/>
</dbReference>
<comment type="similarity">
    <text evidence="1">Belongs to the non-flavoprotein flavin reductase family.</text>
</comment>
<dbReference type="SUPFAM" id="SSF48008">
    <property type="entry name" value="GntR ligand-binding domain-like"/>
    <property type="match status" value="1"/>
</dbReference>
<protein>
    <submittedName>
        <fullName evidence="8">Flavin reductase</fullName>
    </submittedName>
</protein>
<dbReference type="Gene3D" id="2.30.110.10">
    <property type="entry name" value="Electron Transport, Fmn-binding Protein, Chain A"/>
    <property type="match status" value="1"/>
</dbReference>
<evidence type="ECO:0000256" key="3">
    <source>
        <dbReference type="ARBA" id="ARBA00023015"/>
    </source>
</evidence>
<dbReference type="EMBL" id="JAQIPB010000013">
    <property type="protein sequence ID" value="MDA7419014.1"/>
    <property type="molecule type" value="Genomic_DNA"/>
</dbReference>
<dbReference type="PANTHER" id="PTHR30466:SF11">
    <property type="entry name" value="FLAVIN-DEPENDENT MONOOXYGENASE, REDUCTASE SUBUNIT HSAB"/>
    <property type="match status" value="1"/>
</dbReference>
<dbReference type="InterPro" id="IPR002563">
    <property type="entry name" value="Flavin_Rdtase-like_dom"/>
</dbReference>
<feature type="domain" description="Flavin reductase like" evidence="7">
    <location>
        <begin position="28"/>
        <end position="173"/>
    </location>
</feature>
<dbReference type="InterPro" id="IPR011711">
    <property type="entry name" value="GntR_C"/>
</dbReference>
<dbReference type="InterPro" id="IPR012349">
    <property type="entry name" value="Split_barrel_FMN-bd"/>
</dbReference>
<dbReference type="Pfam" id="PF07729">
    <property type="entry name" value="FCD"/>
    <property type="match status" value="1"/>
</dbReference>
<dbReference type="Pfam" id="PF01613">
    <property type="entry name" value="Flavin_Reduct"/>
    <property type="match status" value="1"/>
</dbReference>
<evidence type="ECO:0000259" key="7">
    <source>
        <dbReference type="SMART" id="SM00903"/>
    </source>
</evidence>
<reference evidence="8" key="1">
    <citation type="submission" date="2023-01" db="EMBL/GenBank/DDBJ databases">
        <title>Xenophilus mangrovi sp. nov., isolated from soil of Mangrove nature reserve.</title>
        <authorList>
            <person name="Xu S."/>
            <person name="Liu Z."/>
            <person name="Xu Y."/>
        </authorList>
    </citation>
    <scope>NUCLEOTIDE SEQUENCE</scope>
    <source>
        <strain evidence="8">YW8</strain>
    </source>
</reference>
<dbReference type="SMART" id="SM00895">
    <property type="entry name" value="FCD"/>
    <property type="match status" value="1"/>
</dbReference>
<dbReference type="PANTHER" id="PTHR30466">
    <property type="entry name" value="FLAVIN REDUCTASE"/>
    <property type="match status" value="1"/>
</dbReference>
<keyword evidence="4" id="KW-0238">DNA-binding</keyword>
<dbReference type="AlphaFoldDB" id="A0AAE3T1A4"/>
<dbReference type="RefSeq" id="WP_271430215.1">
    <property type="nucleotide sequence ID" value="NZ_JAQIPB010000013.1"/>
</dbReference>
<sequence>MTTSTPLTADRPAGPATDFDTRAFRNALGSFPTGVAIITTVGEDGRPIGLTCNSFSSVSLEPPLVSWGLRTASKSLETFRQSGAFAINILAEDQKELSARFASGAIVDKFEGVAWTPGHRGLPVIAGSVATFECDKFAEHLAGDHVLFLGQVARFDHGRQEASLVFYKGAYMMLTQSLRELAASGRLDSIHLDQARRLINCMLLRLACQNGSAEDFDAIERNIGEIERYDDAAQRAEASIEFFRLVTKAAHNEVLVVVAETLTTLLRHVLQTDATLRARPDLVPVRRKILAHMRERDPDAAESEMSHYFDELRRGAMAAQEVAA</sequence>
<dbReference type="SUPFAM" id="SSF50475">
    <property type="entry name" value="FMN-binding split barrel"/>
    <property type="match status" value="1"/>
</dbReference>
<organism evidence="8 9">
    <name type="scientific">Xenophilus arseniciresistens</name>
    <dbReference type="NCBI Taxonomy" id="1283306"/>
    <lineage>
        <taxon>Bacteria</taxon>
        <taxon>Pseudomonadati</taxon>
        <taxon>Pseudomonadota</taxon>
        <taxon>Betaproteobacteria</taxon>
        <taxon>Burkholderiales</taxon>
        <taxon>Comamonadaceae</taxon>
        <taxon>Xenophilus</taxon>
    </lineage>
</organism>
<dbReference type="GO" id="GO:0003677">
    <property type="term" value="F:DNA binding"/>
    <property type="evidence" value="ECO:0007669"/>
    <property type="project" value="UniProtKB-KW"/>
</dbReference>
<keyword evidence="2" id="KW-0560">Oxidoreductase</keyword>
<evidence type="ECO:0000313" key="8">
    <source>
        <dbReference type="EMBL" id="MDA7419014.1"/>
    </source>
</evidence>
<dbReference type="Proteomes" id="UP001212602">
    <property type="component" value="Unassembled WGS sequence"/>
</dbReference>
<evidence type="ECO:0000256" key="2">
    <source>
        <dbReference type="ARBA" id="ARBA00023002"/>
    </source>
</evidence>
<gene>
    <name evidence="8" type="ORF">PGB34_21805</name>
</gene>
<proteinExistence type="inferred from homology"/>
<dbReference type="SMART" id="SM00903">
    <property type="entry name" value="Flavin_Reduct"/>
    <property type="match status" value="1"/>
</dbReference>